<sequence length="351" mass="35883">MSDSSFFPISGPLTVGEIASLLGATLRDETHAEREISGIASAASATSTDLAFVEGKRNAPMLEGIRAGAVLCSPELEASVPQGVAALLIQKPQRAFAEIGRKLYPEAAFPHALTTQRGVSPNAHIDPSARLEDGVVVEAGAVVGPDVEIGAGTVIAPNAVIGRACKIGRFCYLGPNASVQCAHIGNGVVIHGGARIGQDGFGYVGGAKGPEKIPQIGRVIIQDNVEIGANTTIDRGALEDTVIGENTKIDNLVQIAHNVRIGRSCLIASHSGISGSTVLGDGVMLGGRVGLADHLNIGSGAQLAASSGVMNDIPAGEKWAGTPAQPLREFFRGVAAVRRLADSGKGKQSDG</sequence>
<feature type="domain" description="UDP-3-O-[3-hydroxymyristoyl] glucosamine N-acyltransferase non-repeat region" evidence="8">
    <location>
        <begin position="34"/>
        <end position="99"/>
    </location>
</feature>
<proteinExistence type="inferred from homology"/>
<dbReference type="NCBIfam" id="NF002060">
    <property type="entry name" value="PRK00892.1"/>
    <property type="match status" value="1"/>
</dbReference>
<dbReference type="Pfam" id="PF04613">
    <property type="entry name" value="LpxD"/>
    <property type="match status" value="1"/>
</dbReference>
<evidence type="ECO:0000313" key="9">
    <source>
        <dbReference type="EMBL" id="MCO6050563.1"/>
    </source>
</evidence>
<keyword evidence="4 7" id="KW-0677">Repeat</keyword>
<comment type="catalytic activity">
    <reaction evidence="7">
        <text>a UDP-3-O-[(3R)-3-hydroxyacyl]-alpha-D-glucosamine + a (3R)-hydroxyacyl-[ACP] = a UDP-2-N,3-O-bis[(3R)-3-hydroxyacyl]-alpha-D-glucosamine + holo-[ACP] + H(+)</text>
        <dbReference type="Rhea" id="RHEA:53836"/>
        <dbReference type="Rhea" id="RHEA-COMP:9685"/>
        <dbReference type="Rhea" id="RHEA-COMP:9945"/>
        <dbReference type="ChEBI" id="CHEBI:15378"/>
        <dbReference type="ChEBI" id="CHEBI:64479"/>
        <dbReference type="ChEBI" id="CHEBI:78827"/>
        <dbReference type="ChEBI" id="CHEBI:137740"/>
        <dbReference type="ChEBI" id="CHEBI:137748"/>
        <dbReference type="EC" id="2.3.1.191"/>
    </reaction>
</comment>
<keyword evidence="5 7" id="KW-0443">Lipid metabolism</keyword>
<feature type="active site" description="Proton acceptor" evidence="7">
    <location>
        <position position="257"/>
    </location>
</feature>
<comment type="similarity">
    <text evidence="7">Belongs to the transferase hexapeptide repeat family. LpxD subfamily.</text>
</comment>
<dbReference type="Pfam" id="PF00132">
    <property type="entry name" value="Hexapep"/>
    <property type="match status" value="2"/>
</dbReference>
<dbReference type="InterPro" id="IPR001451">
    <property type="entry name" value="Hexapep"/>
</dbReference>
<evidence type="ECO:0000256" key="1">
    <source>
        <dbReference type="ARBA" id="ARBA00022516"/>
    </source>
</evidence>
<dbReference type="HAMAP" id="MF_00523">
    <property type="entry name" value="LpxD"/>
    <property type="match status" value="1"/>
</dbReference>
<evidence type="ECO:0000256" key="7">
    <source>
        <dbReference type="HAMAP-Rule" id="MF_00523"/>
    </source>
</evidence>
<dbReference type="RefSeq" id="WP_252819322.1">
    <property type="nucleotide sequence ID" value="NZ_JAMXQS010000006.1"/>
</dbReference>
<dbReference type="InterPro" id="IPR011004">
    <property type="entry name" value="Trimer_LpxA-like_sf"/>
</dbReference>
<evidence type="ECO:0000256" key="4">
    <source>
        <dbReference type="ARBA" id="ARBA00022737"/>
    </source>
</evidence>
<comment type="caution">
    <text evidence="9">The sequence shown here is derived from an EMBL/GenBank/DDBJ whole genome shotgun (WGS) entry which is preliminary data.</text>
</comment>
<dbReference type="CDD" id="cd03352">
    <property type="entry name" value="LbH_LpxD"/>
    <property type="match status" value="1"/>
</dbReference>
<dbReference type="Proteomes" id="UP001205906">
    <property type="component" value="Unassembled WGS sequence"/>
</dbReference>
<dbReference type="PANTHER" id="PTHR43378:SF2">
    <property type="entry name" value="UDP-3-O-ACYLGLUCOSAMINE N-ACYLTRANSFERASE 1, MITOCHONDRIAL-RELATED"/>
    <property type="match status" value="1"/>
</dbReference>
<reference evidence="9 10" key="1">
    <citation type="submission" date="2022-06" db="EMBL/GenBank/DDBJ databases">
        <title>Mesorhizobium sp. strain RP14 Genome sequencing and assembly.</title>
        <authorList>
            <person name="Kim I."/>
        </authorList>
    </citation>
    <scope>NUCLEOTIDE SEQUENCE [LARGE SCALE GENOMIC DNA]</scope>
    <source>
        <strain evidence="10">RP14(2022)</strain>
    </source>
</reference>
<protein>
    <recommendedName>
        <fullName evidence="7">UDP-3-O-acylglucosamine N-acyltransferase</fullName>
        <ecNumber evidence="7">2.3.1.191</ecNumber>
    </recommendedName>
</protein>
<accession>A0ABT1C7B8</accession>
<comment type="pathway">
    <text evidence="7">Bacterial outer membrane biogenesis; LPS lipid A biosynthesis.</text>
</comment>
<dbReference type="PANTHER" id="PTHR43378">
    <property type="entry name" value="UDP-3-O-ACYLGLUCOSAMINE N-ACYLTRANSFERASE"/>
    <property type="match status" value="1"/>
</dbReference>
<evidence type="ECO:0000256" key="2">
    <source>
        <dbReference type="ARBA" id="ARBA00022556"/>
    </source>
</evidence>
<gene>
    <name evidence="7 9" type="primary">lpxD</name>
    <name evidence="9" type="ORF">NGM99_12300</name>
</gene>
<dbReference type="PROSITE" id="PS00101">
    <property type="entry name" value="HEXAPEP_TRANSFERASES"/>
    <property type="match status" value="1"/>
</dbReference>
<dbReference type="InterPro" id="IPR020573">
    <property type="entry name" value="UDP_GlcNAc_AcTrfase_non-rep"/>
</dbReference>
<dbReference type="InterPro" id="IPR007691">
    <property type="entry name" value="LpxD"/>
</dbReference>
<evidence type="ECO:0000256" key="6">
    <source>
        <dbReference type="ARBA" id="ARBA00023315"/>
    </source>
</evidence>
<dbReference type="SUPFAM" id="SSF51161">
    <property type="entry name" value="Trimeric LpxA-like enzymes"/>
    <property type="match status" value="1"/>
</dbReference>
<keyword evidence="6 7" id="KW-0012">Acyltransferase</keyword>
<comment type="function">
    <text evidence="7">Catalyzes the N-acylation of UDP-3-O-acylglucosamine using 3-hydroxyacyl-ACP as the acyl donor. Is involved in the biosynthesis of lipid A, a phosphorylated glycolipid that anchors the lipopolysaccharide to the outer membrane of the cell.</text>
</comment>
<dbReference type="Gene3D" id="3.40.1390.10">
    <property type="entry name" value="MurE/MurF, N-terminal domain"/>
    <property type="match status" value="1"/>
</dbReference>
<organism evidence="9 10">
    <name type="scientific">Mesorhizobium liriopis</name>
    <dbReference type="NCBI Taxonomy" id="2953882"/>
    <lineage>
        <taxon>Bacteria</taxon>
        <taxon>Pseudomonadati</taxon>
        <taxon>Pseudomonadota</taxon>
        <taxon>Alphaproteobacteria</taxon>
        <taxon>Hyphomicrobiales</taxon>
        <taxon>Phyllobacteriaceae</taxon>
        <taxon>Mesorhizobium</taxon>
    </lineage>
</organism>
<dbReference type="GO" id="GO:0103118">
    <property type="term" value="F:UDP-3-O-[(3R)-3-hydroxyacyl]-glucosamine N-acyltransferase activity"/>
    <property type="evidence" value="ECO:0007669"/>
    <property type="project" value="UniProtKB-EC"/>
</dbReference>
<dbReference type="InterPro" id="IPR018357">
    <property type="entry name" value="Hexapep_transf_CS"/>
</dbReference>
<comment type="subunit">
    <text evidence="7">Homotrimer.</text>
</comment>
<keyword evidence="3 7" id="KW-0808">Transferase</keyword>
<keyword evidence="10" id="KW-1185">Reference proteome</keyword>
<evidence type="ECO:0000313" key="10">
    <source>
        <dbReference type="Proteomes" id="UP001205906"/>
    </source>
</evidence>
<dbReference type="NCBIfam" id="TIGR01853">
    <property type="entry name" value="lipid_A_lpxD"/>
    <property type="match status" value="1"/>
</dbReference>
<keyword evidence="1 7" id="KW-0444">Lipid biosynthesis</keyword>
<dbReference type="Gene3D" id="2.160.10.10">
    <property type="entry name" value="Hexapeptide repeat proteins"/>
    <property type="match status" value="1"/>
</dbReference>
<evidence type="ECO:0000259" key="8">
    <source>
        <dbReference type="Pfam" id="PF04613"/>
    </source>
</evidence>
<evidence type="ECO:0000256" key="3">
    <source>
        <dbReference type="ARBA" id="ARBA00022679"/>
    </source>
</evidence>
<name>A0ABT1C7B8_9HYPH</name>
<dbReference type="EC" id="2.3.1.191" evidence="7"/>
<keyword evidence="2 7" id="KW-0441">Lipid A biosynthesis</keyword>
<evidence type="ECO:0000256" key="5">
    <source>
        <dbReference type="ARBA" id="ARBA00023098"/>
    </source>
</evidence>
<dbReference type="EMBL" id="JAMXQS010000006">
    <property type="protein sequence ID" value="MCO6050563.1"/>
    <property type="molecule type" value="Genomic_DNA"/>
</dbReference>